<evidence type="ECO:0000256" key="4">
    <source>
        <dbReference type="ARBA" id="ARBA00022692"/>
    </source>
</evidence>
<keyword evidence="11" id="KW-1185">Reference proteome</keyword>
<evidence type="ECO:0000256" key="3">
    <source>
        <dbReference type="ARBA" id="ARBA00022448"/>
    </source>
</evidence>
<comment type="subcellular location">
    <subcellularLocation>
        <location evidence="1">Membrane</location>
        <topology evidence="1">Multi-pass membrane protein</topology>
    </subcellularLocation>
</comment>
<dbReference type="SMR" id="A0A3Q1MND4"/>
<organism evidence="10 11">
    <name type="scientific">Bos taurus</name>
    <name type="common">Bovine</name>
    <dbReference type="NCBI Taxonomy" id="9913"/>
    <lineage>
        <taxon>Eukaryota</taxon>
        <taxon>Metazoa</taxon>
        <taxon>Chordata</taxon>
        <taxon>Craniata</taxon>
        <taxon>Vertebrata</taxon>
        <taxon>Euteleostomi</taxon>
        <taxon>Mammalia</taxon>
        <taxon>Eutheria</taxon>
        <taxon>Laurasiatheria</taxon>
        <taxon>Artiodactyla</taxon>
        <taxon>Ruminantia</taxon>
        <taxon>Pecora</taxon>
        <taxon>Bovidae</taxon>
        <taxon>Bovinae</taxon>
        <taxon>Bos</taxon>
    </lineage>
</organism>
<name>A0A3Q1MND4_BOVIN</name>
<dbReference type="VEuPathDB" id="HostDB:ENSBTAG00000053913"/>
<keyword evidence="3" id="KW-0813">Transport</keyword>
<feature type="transmembrane region" description="Helical" evidence="9">
    <location>
        <begin position="12"/>
        <end position="29"/>
    </location>
</feature>
<protein>
    <submittedName>
        <fullName evidence="10">Uncharacterized protein</fullName>
    </submittedName>
</protein>
<evidence type="ECO:0000313" key="11">
    <source>
        <dbReference type="Proteomes" id="UP000009136"/>
    </source>
</evidence>
<comment type="similarity">
    <text evidence="2">Belongs to the V-ATPase e1/e2 subunit family.</text>
</comment>
<reference evidence="10" key="1">
    <citation type="submission" date="2018-03" db="EMBL/GenBank/DDBJ databases">
        <title>ARS-UCD1.2.</title>
        <authorList>
            <person name="Rosen B.D."/>
            <person name="Bickhart D.M."/>
            <person name="Koren S."/>
            <person name="Schnabel R.D."/>
            <person name="Hall R."/>
            <person name="Zimin A."/>
            <person name="Dreischer C."/>
            <person name="Schultheiss S."/>
            <person name="Schroeder S.G."/>
            <person name="Elsik C.G."/>
            <person name="Couldrey C."/>
            <person name="Liu G.E."/>
            <person name="Van Tassell C.P."/>
            <person name="Phillippy A.M."/>
            <person name="Smith T.P.L."/>
            <person name="Medrano J.F."/>
        </authorList>
    </citation>
    <scope>NUCLEOTIDE SEQUENCE [LARGE SCALE GENOMIC DNA]</scope>
    <source>
        <strain evidence="10">Hereford</strain>
    </source>
</reference>
<evidence type="ECO:0000313" key="10">
    <source>
        <dbReference type="Ensembl" id="ENSBTAP00000072765.1"/>
    </source>
</evidence>
<dbReference type="OMA" id="SENITMG"/>
<feature type="transmembrane region" description="Helical" evidence="9">
    <location>
        <begin position="35"/>
        <end position="60"/>
    </location>
</feature>
<dbReference type="Proteomes" id="UP000009136">
    <property type="component" value="Chromosome 4"/>
</dbReference>
<keyword evidence="8 9" id="KW-0472">Membrane</keyword>
<dbReference type="GeneTree" id="ENSGT00940000156866"/>
<dbReference type="Pfam" id="PF05493">
    <property type="entry name" value="ATP_synt_H"/>
    <property type="match status" value="1"/>
</dbReference>
<keyword evidence="6 9" id="KW-1133">Transmembrane helix</keyword>
<dbReference type="GO" id="GO:0033179">
    <property type="term" value="C:proton-transporting V-type ATPase, V0 domain"/>
    <property type="evidence" value="ECO:0007669"/>
    <property type="project" value="InterPro"/>
</dbReference>
<dbReference type="Bgee" id="ENSBTAG00000053913">
    <property type="expression patterns" value="Expressed in neutrophil and 39 other cell types or tissues"/>
</dbReference>
<proteinExistence type="inferred from homology"/>
<evidence type="ECO:0000256" key="2">
    <source>
        <dbReference type="ARBA" id="ARBA00008328"/>
    </source>
</evidence>
<evidence type="ECO:0000256" key="9">
    <source>
        <dbReference type="SAM" id="Phobius"/>
    </source>
</evidence>
<evidence type="ECO:0000256" key="8">
    <source>
        <dbReference type="ARBA" id="ARBA00023136"/>
    </source>
</evidence>
<evidence type="ECO:0000256" key="6">
    <source>
        <dbReference type="ARBA" id="ARBA00022989"/>
    </source>
</evidence>
<dbReference type="Ensembl" id="ENSBTAT00000075151.1">
    <property type="protein sequence ID" value="ENSBTAP00000072765.1"/>
    <property type="gene ID" value="ENSBTAG00000053913.1"/>
</dbReference>
<dbReference type="PANTHER" id="PTHR12263">
    <property type="entry name" value="VACUOLAR ATP SYNTHASE SUBUNIT H"/>
    <property type="match status" value="1"/>
</dbReference>
<reference evidence="10" key="3">
    <citation type="submission" date="2025-09" db="UniProtKB">
        <authorList>
            <consortium name="Ensembl"/>
        </authorList>
    </citation>
    <scope>IDENTIFICATION</scope>
    <source>
        <strain evidence="10">Hereford</strain>
    </source>
</reference>
<keyword evidence="5" id="KW-0375">Hydrogen ion transport</keyword>
<dbReference type="STRING" id="9913.ENSBTAP00000072765"/>
<reference evidence="10" key="2">
    <citation type="submission" date="2025-08" db="UniProtKB">
        <authorList>
            <consortium name="Ensembl"/>
        </authorList>
    </citation>
    <scope>IDENTIFICATION</scope>
    <source>
        <strain evidence="10">Hereford</strain>
    </source>
</reference>
<gene>
    <name evidence="10" type="primary">LOC101905465</name>
</gene>
<dbReference type="GO" id="GO:0046961">
    <property type="term" value="F:proton-transporting ATPase activity, rotational mechanism"/>
    <property type="evidence" value="ECO:0007669"/>
    <property type="project" value="InterPro"/>
</dbReference>
<keyword evidence="7" id="KW-0406">Ion transport</keyword>
<dbReference type="AlphaFoldDB" id="A0A3Q1MND4"/>
<dbReference type="GO" id="GO:0055085">
    <property type="term" value="P:transmembrane transport"/>
    <property type="evidence" value="ECO:0000318"/>
    <property type="project" value="GO_Central"/>
</dbReference>
<keyword evidence="4 9" id="KW-0812">Transmembrane</keyword>
<dbReference type="PANTHER" id="PTHR12263:SF5">
    <property type="entry name" value="V-TYPE PROTON ATPASE SUBUNIT E 1"/>
    <property type="match status" value="1"/>
</dbReference>
<evidence type="ECO:0000256" key="5">
    <source>
        <dbReference type="ARBA" id="ARBA00022781"/>
    </source>
</evidence>
<evidence type="ECO:0000256" key="7">
    <source>
        <dbReference type="ARBA" id="ARBA00023065"/>
    </source>
</evidence>
<dbReference type="InParanoid" id="A0A3Q1MND4"/>
<sequence>MADTSLTVPLNVINEFCGFISFLVSWFHLSIPSWGVITTILVTCLVCCYLFWLVTILAQLNPLFGPQLKNGTIWYLKHHCP</sequence>
<evidence type="ECO:0000256" key="1">
    <source>
        <dbReference type="ARBA" id="ARBA00004141"/>
    </source>
</evidence>
<dbReference type="InterPro" id="IPR008389">
    <property type="entry name" value="ATPase_V0-cplx_e1/e2_su"/>
</dbReference>
<dbReference type="FunCoup" id="A0A3Q1MND4">
    <property type="interactions" value="228"/>
</dbReference>
<accession>A0A3Q1MND4</accession>